<protein>
    <submittedName>
        <fullName evidence="1">16881_t:CDS:1</fullName>
    </submittedName>
</protein>
<comment type="caution">
    <text evidence="1">The sequence shown here is derived from an EMBL/GenBank/DDBJ whole genome shotgun (WGS) entry which is preliminary data.</text>
</comment>
<name>A0ACA9LCG8_9GLOM</name>
<proteinExistence type="predicted"/>
<dbReference type="EMBL" id="CAJVQC010002707">
    <property type="protein sequence ID" value="CAG8516290.1"/>
    <property type="molecule type" value="Genomic_DNA"/>
</dbReference>
<keyword evidence="2" id="KW-1185">Reference proteome</keyword>
<evidence type="ECO:0000313" key="1">
    <source>
        <dbReference type="EMBL" id="CAG8516290.1"/>
    </source>
</evidence>
<sequence>VTGWGWAWYPVLSRNRVRRGGLNPSLSQKGKPHCVKETGFGSPATASVLFYNSLQFI</sequence>
<feature type="non-terminal residue" evidence="1">
    <location>
        <position position="1"/>
    </location>
</feature>
<dbReference type="Proteomes" id="UP000789920">
    <property type="component" value="Unassembled WGS sequence"/>
</dbReference>
<gene>
    <name evidence="1" type="ORF">RPERSI_LOCUS2493</name>
</gene>
<organism evidence="1 2">
    <name type="scientific">Racocetra persica</name>
    <dbReference type="NCBI Taxonomy" id="160502"/>
    <lineage>
        <taxon>Eukaryota</taxon>
        <taxon>Fungi</taxon>
        <taxon>Fungi incertae sedis</taxon>
        <taxon>Mucoromycota</taxon>
        <taxon>Glomeromycotina</taxon>
        <taxon>Glomeromycetes</taxon>
        <taxon>Diversisporales</taxon>
        <taxon>Gigasporaceae</taxon>
        <taxon>Racocetra</taxon>
    </lineage>
</organism>
<reference evidence="1" key="1">
    <citation type="submission" date="2021-06" db="EMBL/GenBank/DDBJ databases">
        <authorList>
            <person name="Kallberg Y."/>
            <person name="Tangrot J."/>
            <person name="Rosling A."/>
        </authorList>
    </citation>
    <scope>NUCLEOTIDE SEQUENCE</scope>
    <source>
        <strain evidence="1">MA461A</strain>
    </source>
</reference>
<accession>A0ACA9LCG8</accession>
<evidence type="ECO:0000313" key="2">
    <source>
        <dbReference type="Proteomes" id="UP000789920"/>
    </source>
</evidence>